<sequence length="89" mass="10148">MVKEIRIGDKVYTFKENMMGLDLLATFEEGCPEWKALKATGGLIARASVNPKLSNKDVFMMPYGEFIQMIRKFSDLYGAPGEFDFLEKE</sequence>
<reference evidence="1" key="1">
    <citation type="journal article" date="2015" name="Nature">
        <title>Complex archaea that bridge the gap between prokaryotes and eukaryotes.</title>
        <authorList>
            <person name="Spang A."/>
            <person name="Saw J.H."/>
            <person name="Jorgensen S.L."/>
            <person name="Zaremba-Niedzwiedzka K."/>
            <person name="Martijn J."/>
            <person name="Lind A.E."/>
            <person name="van Eijk R."/>
            <person name="Schleper C."/>
            <person name="Guy L."/>
            <person name="Ettema T.J."/>
        </authorList>
    </citation>
    <scope>NUCLEOTIDE SEQUENCE</scope>
</reference>
<accession>A0A0F9T538</accession>
<evidence type="ECO:0000313" key="1">
    <source>
        <dbReference type="EMBL" id="KKN76290.1"/>
    </source>
</evidence>
<dbReference type="AlphaFoldDB" id="A0A0F9T538"/>
<dbReference type="EMBL" id="LAZR01000297">
    <property type="protein sequence ID" value="KKN76290.1"/>
    <property type="molecule type" value="Genomic_DNA"/>
</dbReference>
<protein>
    <submittedName>
        <fullName evidence="1">Uncharacterized protein</fullName>
    </submittedName>
</protein>
<proteinExistence type="predicted"/>
<gene>
    <name evidence="1" type="ORF">LCGC14_0371420</name>
</gene>
<organism evidence="1">
    <name type="scientific">marine sediment metagenome</name>
    <dbReference type="NCBI Taxonomy" id="412755"/>
    <lineage>
        <taxon>unclassified sequences</taxon>
        <taxon>metagenomes</taxon>
        <taxon>ecological metagenomes</taxon>
    </lineage>
</organism>
<name>A0A0F9T538_9ZZZZ</name>
<comment type="caution">
    <text evidence="1">The sequence shown here is derived from an EMBL/GenBank/DDBJ whole genome shotgun (WGS) entry which is preliminary data.</text>
</comment>